<sequence>MIQSSCTFNGLPDEDPSAHIAIFLEICDTFKLNGVSNDSIQLRMFPFSLREQAKAWLNSFPTGSITTWDDLAQKFLMKYFPPAKTAKLRNDITTFTQDDGESLYEAWERFKDMLRKCPHHGYQWYNPRTSRGTRQRVHAVDAVTSLSAQVDALTTRLNQISKGKATPETMEEVKSITANVEQVDFVGTNRPQNNPCSNTYNPGWWNHPNFSWEDNNQGQYGFGQQQQFQQRQP</sequence>
<dbReference type="EMBL" id="CM042042">
    <property type="protein sequence ID" value="KAI3704170.1"/>
    <property type="molecule type" value="Genomic_DNA"/>
</dbReference>
<organism evidence="1 2">
    <name type="scientific">Smallanthus sonchifolius</name>
    <dbReference type="NCBI Taxonomy" id="185202"/>
    <lineage>
        <taxon>Eukaryota</taxon>
        <taxon>Viridiplantae</taxon>
        <taxon>Streptophyta</taxon>
        <taxon>Embryophyta</taxon>
        <taxon>Tracheophyta</taxon>
        <taxon>Spermatophyta</taxon>
        <taxon>Magnoliopsida</taxon>
        <taxon>eudicotyledons</taxon>
        <taxon>Gunneridae</taxon>
        <taxon>Pentapetalae</taxon>
        <taxon>asterids</taxon>
        <taxon>campanulids</taxon>
        <taxon>Asterales</taxon>
        <taxon>Asteraceae</taxon>
        <taxon>Asteroideae</taxon>
        <taxon>Heliantheae alliance</taxon>
        <taxon>Millerieae</taxon>
        <taxon>Smallanthus</taxon>
    </lineage>
</organism>
<reference evidence="1 2" key="2">
    <citation type="journal article" date="2022" name="Mol. Ecol. Resour.">
        <title>The genomes of chicory, endive, great burdock and yacon provide insights into Asteraceae paleo-polyploidization history and plant inulin production.</title>
        <authorList>
            <person name="Fan W."/>
            <person name="Wang S."/>
            <person name="Wang H."/>
            <person name="Wang A."/>
            <person name="Jiang F."/>
            <person name="Liu H."/>
            <person name="Zhao H."/>
            <person name="Xu D."/>
            <person name="Zhang Y."/>
        </authorList>
    </citation>
    <scope>NUCLEOTIDE SEQUENCE [LARGE SCALE GENOMIC DNA]</scope>
    <source>
        <strain evidence="2">cv. Yunnan</strain>
        <tissue evidence="1">Leaves</tissue>
    </source>
</reference>
<proteinExistence type="predicted"/>
<evidence type="ECO:0000313" key="2">
    <source>
        <dbReference type="Proteomes" id="UP001056120"/>
    </source>
</evidence>
<gene>
    <name evidence="1" type="ORF">L1987_74385</name>
</gene>
<name>A0ACB9A6Y7_9ASTR</name>
<accession>A0ACB9A6Y7</accession>
<dbReference type="Proteomes" id="UP001056120">
    <property type="component" value="Linkage Group LG25"/>
</dbReference>
<protein>
    <submittedName>
        <fullName evidence="1">Uncharacterized protein</fullName>
    </submittedName>
</protein>
<comment type="caution">
    <text evidence="1">The sequence shown here is derived from an EMBL/GenBank/DDBJ whole genome shotgun (WGS) entry which is preliminary data.</text>
</comment>
<evidence type="ECO:0000313" key="1">
    <source>
        <dbReference type="EMBL" id="KAI3704170.1"/>
    </source>
</evidence>
<reference evidence="2" key="1">
    <citation type="journal article" date="2022" name="Mol. Ecol. Resour.">
        <title>The genomes of chicory, endive, great burdock and yacon provide insights into Asteraceae palaeo-polyploidization history and plant inulin production.</title>
        <authorList>
            <person name="Fan W."/>
            <person name="Wang S."/>
            <person name="Wang H."/>
            <person name="Wang A."/>
            <person name="Jiang F."/>
            <person name="Liu H."/>
            <person name="Zhao H."/>
            <person name="Xu D."/>
            <person name="Zhang Y."/>
        </authorList>
    </citation>
    <scope>NUCLEOTIDE SEQUENCE [LARGE SCALE GENOMIC DNA]</scope>
    <source>
        <strain evidence="2">cv. Yunnan</strain>
    </source>
</reference>
<keyword evidence="2" id="KW-1185">Reference proteome</keyword>